<name>A0ABR5AZL5_BACBA</name>
<gene>
    <name evidence="1" type="ORF">SD77_0016</name>
</gene>
<accession>A0ABR5AZL5</accession>
<proteinExistence type="predicted"/>
<dbReference type="EMBL" id="JXLP01000001">
    <property type="protein sequence ID" value="KIL80168.1"/>
    <property type="molecule type" value="Genomic_DNA"/>
</dbReference>
<dbReference type="Proteomes" id="UP000031982">
    <property type="component" value="Unassembled WGS sequence"/>
</dbReference>
<sequence length="68" mass="7721">MNNKRMIWIVSLLILLLGWSGYSYTRPAILVAESSTGSWEASCTPVSFPNPKSLWEGKVQWKGHKKLK</sequence>
<protein>
    <submittedName>
        <fullName evidence="1">Uncharacterized protein</fullName>
    </submittedName>
</protein>
<dbReference type="RefSeq" id="WP_041113008.1">
    <property type="nucleotide sequence ID" value="NZ_JARTHD010000056.1"/>
</dbReference>
<organism evidence="1 2">
    <name type="scientific">Bacillus badius</name>
    <dbReference type="NCBI Taxonomy" id="1455"/>
    <lineage>
        <taxon>Bacteria</taxon>
        <taxon>Bacillati</taxon>
        <taxon>Bacillota</taxon>
        <taxon>Bacilli</taxon>
        <taxon>Bacillales</taxon>
        <taxon>Bacillaceae</taxon>
        <taxon>Pseudobacillus</taxon>
    </lineage>
</organism>
<reference evidence="1 2" key="1">
    <citation type="submission" date="2015-01" db="EMBL/GenBank/DDBJ databases">
        <title>Genome Assembly of Bacillus badius MTCC 1458.</title>
        <authorList>
            <person name="Verma A."/>
            <person name="Khatri I."/>
            <person name="Mual P."/>
            <person name="Subramanian S."/>
            <person name="Krishnamurthi S."/>
        </authorList>
    </citation>
    <scope>NUCLEOTIDE SEQUENCE [LARGE SCALE GENOMIC DNA]</scope>
    <source>
        <strain evidence="1 2">MTCC 1458</strain>
    </source>
</reference>
<keyword evidence="2" id="KW-1185">Reference proteome</keyword>
<evidence type="ECO:0000313" key="2">
    <source>
        <dbReference type="Proteomes" id="UP000031982"/>
    </source>
</evidence>
<comment type="caution">
    <text evidence="1">The sequence shown here is derived from an EMBL/GenBank/DDBJ whole genome shotgun (WGS) entry which is preliminary data.</text>
</comment>
<evidence type="ECO:0000313" key="1">
    <source>
        <dbReference type="EMBL" id="KIL80168.1"/>
    </source>
</evidence>